<evidence type="ECO:0000313" key="1">
    <source>
        <dbReference type="EMBL" id="KAG0420822.1"/>
    </source>
</evidence>
<evidence type="ECO:0000313" key="2">
    <source>
        <dbReference type="Proteomes" id="UP000805193"/>
    </source>
</evidence>
<dbReference type="Proteomes" id="UP000805193">
    <property type="component" value="Unassembled WGS sequence"/>
</dbReference>
<name>A0AC60PKE7_IXOPE</name>
<sequence>MLDLVREGRSFIPDALACTEGARQWGPSSSKRSASTTIFKEMDFVKHDPNKNSRGATKTAQVHVDVSQAALKRLHADFVEKDMFSMFVDVIMEAAFTALPRKVQEYPSLDDAAHQEEGSSLQCWTLCEPRPSHAGASPDGFVWDEDIQEYELVEVKTASRAIAAGLQTFEQVIGRGFADFIKEEKIDTNHKHYHQMTGQLALTGLGWCDLVVDWEVVRWVTRVPFEEQLANQAATKAQRHKVHRRENQSDAESAEWHCTFNAA</sequence>
<protein>
    <submittedName>
        <fullName evidence="1">Uncharacterized protein</fullName>
    </submittedName>
</protein>
<keyword evidence="2" id="KW-1185">Reference proteome</keyword>
<gene>
    <name evidence="1" type="ORF">HPB47_003266</name>
</gene>
<comment type="caution">
    <text evidence="1">The sequence shown here is derived from an EMBL/GenBank/DDBJ whole genome shotgun (WGS) entry which is preliminary data.</text>
</comment>
<proteinExistence type="predicted"/>
<dbReference type="EMBL" id="JABSTQ010010470">
    <property type="protein sequence ID" value="KAG0420822.1"/>
    <property type="molecule type" value="Genomic_DNA"/>
</dbReference>
<accession>A0AC60PKE7</accession>
<organism evidence="1 2">
    <name type="scientific">Ixodes persulcatus</name>
    <name type="common">Taiga tick</name>
    <dbReference type="NCBI Taxonomy" id="34615"/>
    <lineage>
        <taxon>Eukaryota</taxon>
        <taxon>Metazoa</taxon>
        <taxon>Ecdysozoa</taxon>
        <taxon>Arthropoda</taxon>
        <taxon>Chelicerata</taxon>
        <taxon>Arachnida</taxon>
        <taxon>Acari</taxon>
        <taxon>Parasitiformes</taxon>
        <taxon>Ixodida</taxon>
        <taxon>Ixodoidea</taxon>
        <taxon>Ixodidae</taxon>
        <taxon>Ixodinae</taxon>
        <taxon>Ixodes</taxon>
    </lineage>
</organism>
<reference evidence="1 2" key="1">
    <citation type="journal article" date="2020" name="Cell">
        <title>Large-Scale Comparative Analyses of Tick Genomes Elucidate Their Genetic Diversity and Vector Capacities.</title>
        <authorList>
            <consortium name="Tick Genome and Microbiome Consortium (TIGMIC)"/>
            <person name="Jia N."/>
            <person name="Wang J."/>
            <person name="Shi W."/>
            <person name="Du L."/>
            <person name="Sun Y."/>
            <person name="Zhan W."/>
            <person name="Jiang J.F."/>
            <person name="Wang Q."/>
            <person name="Zhang B."/>
            <person name="Ji P."/>
            <person name="Bell-Sakyi L."/>
            <person name="Cui X.M."/>
            <person name="Yuan T.T."/>
            <person name="Jiang B.G."/>
            <person name="Yang W.F."/>
            <person name="Lam T.T."/>
            <person name="Chang Q.C."/>
            <person name="Ding S.J."/>
            <person name="Wang X.J."/>
            <person name="Zhu J.G."/>
            <person name="Ruan X.D."/>
            <person name="Zhao L."/>
            <person name="Wei J.T."/>
            <person name="Ye R.Z."/>
            <person name="Que T.C."/>
            <person name="Du C.H."/>
            <person name="Zhou Y.H."/>
            <person name="Cheng J.X."/>
            <person name="Dai P.F."/>
            <person name="Guo W.B."/>
            <person name="Han X.H."/>
            <person name="Huang E.J."/>
            <person name="Li L.F."/>
            <person name="Wei W."/>
            <person name="Gao Y.C."/>
            <person name="Liu J.Z."/>
            <person name="Shao H.Z."/>
            <person name="Wang X."/>
            <person name="Wang C.C."/>
            <person name="Yang T.C."/>
            <person name="Huo Q.B."/>
            <person name="Li W."/>
            <person name="Chen H.Y."/>
            <person name="Chen S.E."/>
            <person name="Zhou L.G."/>
            <person name="Ni X.B."/>
            <person name="Tian J.H."/>
            <person name="Sheng Y."/>
            <person name="Liu T."/>
            <person name="Pan Y.S."/>
            <person name="Xia L.Y."/>
            <person name="Li J."/>
            <person name="Zhao F."/>
            <person name="Cao W.C."/>
        </authorList>
    </citation>
    <scope>NUCLEOTIDE SEQUENCE [LARGE SCALE GENOMIC DNA]</scope>
    <source>
        <strain evidence="1">Iper-2018</strain>
    </source>
</reference>